<dbReference type="GO" id="GO:0004497">
    <property type="term" value="F:monooxygenase activity"/>
    <property type="evidence" value="ECO:0007669"/>
    <property type="project" value="UniProtKB-KW"/>
</dbReference>
<organism evidence="11 12">
    <name type="scientific">Clonostachys byssicola</name>
    <dbReference type="NCBI Taxonomy" id="160290"/>
    <lineage>
        <taxon>Eukaryota</taxon>
        <taxon>Fungi</taxon>
        <taxon>Dikarya</taxon>
        <taxon>Ascomycota</taxon>
        <taxon>Pezizomycotina</taxon>
        <taxon>Sordariomycetes</taxon>
        <taxon>Hypocreomycetidae</taxon>
        <taxon>Hypocreales</taxon>
        <taxon>Bionectriaceae</taxon>
        <taxon>Clonostachys</taxon>
    </lineage>
</organism>
<evidence type="ECO:0000256" key="7">
    <source>
        <dbReference type="ARBA" id="ARBA00023033"/>
    </source>
</evidence>
<gene>
    <name evidence="11" type="ORF">CBYS24578_00015948</name>
</gene>
<feature type="chain" id="PRO_5040393673" description="O-methylsterigmatocystin oxidoreductase" evidence="10">
    <location>
        <begin position="24"/>
        <end position="537"/>
    </location>
</feature>
<dbReference type="SUPFAM" id="SSF48264">
    <property type="entry name" value="Cytochrome P450"/>
    <property type="match status" value="1"/>
</dbReference>
<evidence type="ECO:0000256" key="2">
    <source>
        <dbReference type="ARBA" id="ARBA00010617"/>
    </source>
</evidence>
<keyword evidence="12" id="KW-1185">Reference proteome</keyword>
<protein>
    <recommendedName>
        <fullName evidence="13">O-methylsterigmatocystin oxidoreductase</fullName>
    </recommendedName>
</protein>
<sequence length="537" mass="60769">MQATSNLLLVGIALILGSLLVFQQRRRQRPATPLPPGPRPLSLLGNIYDLPTGKIPEYKHWLNHREKYGPLTSVTVLGQSIVTLNDKQIAIDILDKKSLKTSSRPWLEFAFGLCGFGNYTSSLPYSENFRLDRKLMHQHVGTKTTVEGFREAQQFEVSRMLRLILDEPGKLLDHLELVTGSSIIKVTYGYSIDTARRDPVLDLVTRMMANFNKIAGPGIWMVDIAPALKYLPNWFPGAGFKRAARIWKREVLAAAEKPFQFVQRQMENNRHRKSYVSNALEHAKDPEDPAFQSRVMFSAASLYGGGSDTTVSTLSFFYLAMILYPKVLQKAHEEIERVVGPDRLPSFDDRTNLPYVDGIVKEMYRWQPVVPLGLPHRSDEDLIYRGYLIPEGALIQANLRLFAQDPNVYHDPTYFKPERYDAPYNEPDPKEFVFGFGRRICPGKNFADSFLFLAIAQSLAAFQISKEVDSEGHEVEPSLNVLPGVISRPAEFPFRISPRTEKCRELIMAGEKMETFEGSDAELFERYGLGSEGSVGK</sequence>
<dbReference type="CDD" id="cd11065">
    <property type="entry name" value="CYP64-like"/>
    <property type="match status" value="1"/>
</dbReference>
<accession>A0A9N9UQQ2</accession>
<keyword evidence="5 9" id="KW-0560">Oxidoreductase</keyword>
<dbReference type="Gene3D" id="1.10.630.10">
    <property type="entry name" value="Cytochrome P450"/>
    <property type="match status" value="1"/>
</dbReference>
<dbReference type="InterPro" id="IPR050364">
    <property type="entry name" value="Cytochrome_P450_fung"/>
</dbReference>
<proteinExistence type="inferred from homology"/>
<evidence type="ECO:0000256" key="9">
    <source>
        <dbReference type="RuleBase" id="RU000461"/>
    </source>
</evidence>
<dbReference type="PRINTS" id="PR00385">
    <property type="entry name" value="P450"/>
</dbReference>
<comment type="similarity">
    <text evidence="2 9">Belongs to the cytochrome P450 family.</text>
</comment>
<dbReference type="PROSITE" id="PS00086">
    <property type="entry name" value="CYTOCHROME_P450"/>
    <property type="match status" value="1"/>
</dbReference>
<evidence type="ECO:0000256" key="1">
    <source>
        <dbReference type="ARBA" id="ARBA00001971"/>
    </source>
</evidence>
<reference evidence="11" key="1">
    <citation type="submission" date="2021-10" db="EMBL/GenBank/DDBJ databases">
        <authorList>
            <person name="Piombo E."/>
        </authorList>
    </citation>
    <scope>NUCLEOTIDE SEQUENCE</scope>
</reference>
<dbReference type="OrthoDB" id="2789670at2759"/>
<evidence type="ECO:0000313" key="12">
    <source>
        <dbReference type="Proteomes" id="UP000754883"/>
    </source>
</evidence>
<keyword evidence="4 8" id="KW-0479">Metal-binding</keyword>
<evidence type="ECO:0000256" key="4">
    <source>
        <dbReference type="ARBA" id="ARBA00022723"/>
    </source>
</evidence>
<dbReference type="InterPro" id="IPR036396">
    <property type="entry name" value="Cyt_P450_sf"/>
</dbReference>
<dbReference type="PRINTS" id="PR00463">
    <property type="entry name" value="EP450I"/>
</dbReference>
<keyword evidence="3 8" id="KW-0349">Heme</keyword>
<keyword evidence="10" id="KW-0732">Signal</keyword>
<dbReference type="InterPro" id="IPR002401">
    <property type="entry name" value="Cyt_P450_E_grp-I"/>
</dbReference>
<keyword evidence="6 8" id="KW-0408">Iron</keyword>
<evidence type="ECO:0000256" key="8">
    <source>
        <dbReference type="PIRSR" id="PIRSR602401-1"/>
    </source>
</evidence>
<dbReference type="GO" id="GO:0020037">
    <property type="term" value="F:heme binding"/>
    <property type="evidence" value="ECO:0007669"/>
    <property type="project" value="InterPro"/>
</dbReference>
<feature type="signal peptide" evidence="10">
    <location>
        <begin position="1"/>
        <end position="23"/>
    </location>
</feature>
<keyword evidence="7 9" id="KW-0503">Monooxygenase</keyword>
<feature type="binding site" description="axial binding residue" evidence="8">
    <location>
        <position position="441"/>
    </location>
    <ligand>
        <name>heme</name>
        <dbReference type="ChEBI" id="CHEBI:30413"/>
    </ligand>
    <ligandPart>
        <name>Fe</name>
        <dbReference type="ChEBI" id="CHEBI:18248"/>
    </ligandPart>
</feature>
<evidence type="ECO:0008006" key="13">
    <source>
        <dbReference type="Google" id="ProtNLM"/>
    </source>
</evidence>
<dbReference type="InterPro" id="IPR017972">
    <property type="entry name" value="Cyt_P450_CS"/>
</dbReference>
<comment type="caution">
    <text evidence="11">The sequence shown here is derived from an EMBL/GenBank/DDBJ whole genome shotgun (WGS) entry which is preliminary data.</text>
</comment>
<dbReference type="PANTHER" id="PTHR46300:SF7">
    <property type="entry name" value="P450, PUTATIVE (EUROFUNG)-RELATED"/>
    <property type="match status" value="1"/>
</dbReference>
<dbReference type="AlphaFoldDB" id="A0A9N9UQQ2"/>
<evidence type="ECO:0000313" key="11">
    <source>
        <dbReference type="EMBL" id="CAG9996855.1"/>
    </source>
</evidence>
<dbReference type="InterPro" id="IPR001128">
    <property type="entry name" value="Cyt_P450"/>
</dbReference>
<dbReference type="EMBL" id="CABFNO020001541">
    <property type="protein sequence ID" value="CAG9996855.1"/>
    <property type="molecule type" value="Genomic_DNA"/>
</dbReference>
<evidence type="ECO:0000256" key="10">
    <source>
        <dbReference type="SAM" id="SignalP"/>
    </source>
</evidence>
<dbReference type="GO" id="GO:0005506">
    <property type="term" value="F:iron ion binding"/>
    <property type="evidence" value="ECO:0007669"/>
    <property type="project" value="InterPro"/>
</dbReference>
<dbReference type="Proteomes" id="UP000754883">
    <property type="component" value="Unassembled WGS sequence"/>
</dbReference>
<evidence type="ECO:0000256" key="5">
    <source>
        <dbReference type="ARBA" id="ARBA00023002"/>
    </source>
</evidence>
<dbReference type="Pfam" id="PF00067">
    <property type="entry name" value="p450"/>
    <property type="match status" value="1"/>
</dbReference>
<dbReference type="PANTHER" id="PTHR46300">
    <property type="entry name" value="P450, PUTATIVE (EUROFUNG)-RELATED-RELATED"/>
    <property type="match status" value="1"/>
</dbReference>
<name>A0A9N9UQQ2_9HYPO</name>
<dbReference type="GO" id="GO:0016705">
    <property type="term" value="F:oxidoreductase activity, acting on paired donors, with incorporation or reduction of molecular oxygen"/>
    <property type="evidence" value="ECO:0007669"/>
    <property type="project" value="InterPro"/>
</dbReference>
<evidence type="ECO:0000256" key="3">
    <source>
        <dbReference type="ARBA" id="ARBA00022617"/>
    </source>
</evidence>
<evidence type="ECO:0000256" key="6">
    <source>
        <dbReference type="ARBA" id="ARBA00023004"/>
    </source>
</evidence>
<comment type="cofactor">
    <cofactor evidence="1 8">
        <name>heme</name>
        <dbReference type="ChEBI" id="CHEBI:30413"/>
    </cofactor>
</comment>